<dbReference type="InterPro" id="IPR000892">
    <property type="entry name" value="Ribosomal_eS26"/>
</dbReference>
<evidence type="ECO:0000256" key="4">
    <source>
        <dbReference type="RuleBase" id="RU363128"/>
    </source>
</evidence>
<comment type="similarity">
    <text evidence="1 4">Belongs to the eukaryotic ribosomal protein eS26 family.</text>
</comment>
<evidence type="ECO:0000256" key="1">
    <source>
        <dbReference type="ARBA" id="ARBA00008596"/>
    </source>
</evidence>
<evidence type="ECO:0000313" key="5">
    <source>
        <dbReference type="EMBL" id="MCD7466361.1"/>
    </source>
</evidence>
<comment type="caution">
    <text evidence="5">The sequence shown here is derived from an EMBL/GenBank/DDBJ whole genome shotgun (WGS) entry which is preliminary data.</text>
</comment>
<dbReference type="PANTHER" id="PTHR12538">
    <property type="entry name" value="40S RIBOSOMAL PROTEIN S26"/>
    <property type="match status" value="1"/>
</dbReference>
<dbReference type="Gene3D" id="3.30.1740.20">
    <property type="entry name" value="Ribosomal protein S26e"/>
    <property type="match status" value="1"/>
</dbReference>
<dbReference type="InterPro" id="IPR038551">
    <property type="entry name" value="Ribosomal_eS26_sf"/>
</dbReference>
<keyword evidence="2 4" id="KW-0689">Ribosomal protein</keyword>
<proteinExistence type="inferred from homology"/>
<keyword evidence="3 4" id="KW-0687">Ribonucleoprotein</keyword>
<dbReference type="EMBL" id="JACEIK010001134">
    <property type="protein sequence ID" value="MCD7466361.1"/>
    <property type="molecule type" value="Genomic_DNA"/>
</dbReference>
<accession>A0ABS8T4P7</accession>
<evidence type="ECO:0000256" key="2">
    <source>
        <dbReference type="ARBA" id="ARBA00022980"/>
    </source>
</evidence>
<evidence type="ECO:0000313" key="6">
    <source>
        <dbReference type="Proteomes" id="UP000823775"/>
    </source>
</evidence>
<dbReference type="Pfam" id="PF01283">
    <property type="entry name" value="Ribosomal_S26e"/>
    <property type="match status" value="1"/>
</dbReference>
<evidence type="ECO:0000256" key="3">
    <source>
        <dbReference type="ARBA" id="ARBA00023274"/>
    </source>
</evidence>
<name>A0ABS8T4P7_DATST</name>
<sequence>MINNTKSYRGPVACTYLCSKCKYYPKDKAIKRFLMRNIIEQAVVRDVQEACTFELFTLPKLYLKMHAMLCPRVIHSKVVRVREPPQRFRHPRDDLPKAGQASRPKPLLLFVLKRRLPFD</sequence>
<organism evidence="5 6">
    <name type="scientific">Datura stramonium</name>
    <name type="common">Jimsonweed</name>
    <name type="synonym">Common thornapple</name>
    <dbReference type="NCBI Taxonomy" id="4076"/>
    <lineage>
        <taxon>Eukaryota</taxon>
        <taxon>Viridiplantae</taxon>
        <taxon>Streptophyta</taxon>
        <taxon>Embryophyta</taxon>
        <taxon>Tracheophyta</taxon>
        <taxon>Spermatophyta</taxon>
        <taxon>Magnoliopsida</taxon>
        <taxon>eudicotyledons</taxon>
        <taxon>Gunneridae</taxon>
        <taxon>Pentapetalae</taxon>
        <taxon>asterids</taxon>
        <taxon>lamiids</taxon>
        <taxon>Solanales</taxon>
        <taxon>Solanaceae</taxon>
        <taxon>Solanoideae</taxon>
        <taxon>Datureae</taxon>
        <taxon>Datura</taxon>
    </lineage>
</organism>
<dbReference type="PANTHER" id="PTHR12538:SF0">
    <property type="entry name" value="40S RIBOSOMAL PROTEIN S26"/>
    <property type="match status" value="1"/>
</dbReference>
<reference evidence="5 6" key="1">
    <citation type="journal article" date="2021" name="BMC Genomics">
        <title>Datura genome reveals duplications of psychoactive alkaloid biosynthetic genes and high mutation rate following tissue culture.</title>
        <authorList>
            <person name="Rajewski A."/>
            <person name="Carter-House D."/>
            <person name="Stajich J."/>
            <person name="Litt A."/>
        </authorList>
    </citation>
    <scope>NUCLEOTIDE SEQUENCE [LARGE SCALE GENOMIC DNA]</scope>
    <source>
        <strain evidence="5">AR-01</strain>
    </source>
</reference>
<gene>
    <name evidence="5" type="primary">RPS26_1</name>
    <name evidence="5" type="ORF">HAX54_002985</name>
</gene>
<dbReference type="GO" id="GO:0005840">
    <property type="term" value="C:ribosome"/>
    <property type="evidence" value="ECO:0007669"/>
    <property type="project" value="UniProtKB-KW"/>
</dbReference>
<dbReference type="Proteomes" id="UP000823775">
    <property type="component" value="Unassembled WGS sequence"/>
</dbReference>
<keyword evidence="6" id="KW-1185">Reference proteome</keyword>
<protein>
    <recommendedName>
        <fullName evidence="4">40S ribosomal protein S26</fullName>
    </recommendedName>
</protein>